<dbReference type="Pfam" id="PF05380">
    <property type="entry name" value="Peptidase_A17"/>
    <property type="match status" value="1"/>
</dbReference>
<evidence type="ECO:0000313" key="4">
    <source>
        <dbReference type="Proteomes" id="UP000271889"/>
    </source>
</evidence>
<dbReference type="InterPro" id="IPR008737">
    <property type="entry name" value="DUF1758"/>
</dbReference>
<feature type="domain" description="DUF1758" evidence="2">
    <location>
        <begin position="6"/>
        <end position="133"/>
    </location>
</feature>
<proteinExistence type="predicted"/>
<dbReference type="InterPro" id="IPR043128">
    <property type="entry name" value="Rev_trsase/Diguanyl_cyclase"/>
</dbReference>
<dbReference type="Pfam" id="PF00078">
    <property type="entry name" value="RVT_1"/>
    <property type="match status" value="1"/>
</dbReference>
<dbReference type="Pfam" id="PF05585">
    <property type="entry name" value="DUF1758"/>
    <property type="match status" value="1"/>
</dbReference>
<evidence type="ECO:0000313" key="3">
    <source>
        <dbReference type="EMBL" id="VDK45659.1"/>
    </source>
</evidence>
<dbReference type="AlphaFoldDB" id="A0A3P6QAW8"/>
<dbReference type="OrthoDB" id="5920525at2759"/>
<protein>
    <submittedName>
        <fullName evidence="3">Uncharacterized protein</fullName>
    </submittedName>
</protein>
<name>A0A3P6QAW8_CYLGO</name>
<dbReference type="Gene3D" id="3.30.70.270">
    <property type="match status" value="1"/>
</dbReference>
<dbReference type="Gene3D" id="3.10.10.10">
    <property type="entry name" value="HIV Type 1 Reverse Transcriptase, subunit A, domain 1"/>
    <property type="match status" value="1"/>
</dbReference>
<organism evidence="3 4">
    <name type="scientific">Cylicostephanus goldi</name>
    <name type="common">Nematode worm</name>
    <dbReference type="NCBI Taxonomy" id="71465"/>
    <lineage>
        <taxon>Eukaryota</taxon>
        <taxon>Metazoa</taxon>
        <taxon>Ecdysozoa</taxon>
        <taxon>Nematoda</taxon>
        <taxon>Chromadorea</taxon>
        <taxon>Rhabditida</taxon>
        <taxon>Rhabditina</taxon>
        <taxon>Rhabditomorpha</taxon>
        <taxon>Strongyloidea</taxon>
        <taxon>Strongylidae</taxon>
        <taxon>Cylicostephanus</taxon>
    </lineage>
</organism>
<reference evidence="3 4" key="1">
    <citation type="submission" date="2018-11" db="EMBL/GenBank/DDBJ databases">
        <authorList>
            <consortium name="Pathogen Informatics"/>
        </authorList>
    </citation>
    <scope>NUCLEOTIDE SEQUENCE [LARGE SCALE GENOMIC DNA]</scope>
</reference>
<dbReference type="InterPro" id="IPR000477">
    <property type="entry name" value="RT_dom"/>
</dbReference>
<dbReference type="PANTHER" id="PTHR47331">
    <property type="entry name" value="PHD-TYPE DOMAIN-CONTAINING PROTEIN"/>
    <property type="match status" value="1"/>
</dbReference>
<dbReference type="SUPFAM" id="SSF56672">
    <property type="entry name" value="DNA/RNA polymerases"/>
    <property type="match status" value="1"/>
</dbReference>
<sequence>MRRRASQTYITNDVAKDLQLRPSPSRNLDMYTFGSETPITIKATEHLVGLCCKDNTKPTLRVQAIPLLTKQMKWTIATNLTSTTTLSTKSSKPGILIGMDYFWDLIFSNDFYITTIENGLRILHTRIGDIIADNAFRYDRKIYLSLCRHTYTTTANPTRHSELLKLVEKFWNNESIGIMDDPNESEDDKCLQDFYDSVIYKKDERRYSVKLPFKVSPSELPSNKDIAFSRFLSNVRMLQKNPEYLKKYHAIFTEQLQRKIIEEVDEKAHSGQCHYLAHHGVITESKKHTKIRCVFDGSAKKKGFASLNEVLYKGPNLLPDLLGILLRARTTPILITSDIEKAFLMVELQNESRDFTRFFWLKDPAQGTTKTNVSIYRFRRVPFGLISSPFLLAATIHYHLTTTNTPLSTNILRNTYVDNVFYGASSFEDGKNFYISSKKVFDDAGMNLRDYSSNSRELNSYINEKEGNKVDEYVKILGIGWNIITDELDIKLPIYIADDSIWTKRKVLQKVASIYDPFGWISPTTLIGKIFLQKLWMNNLSWDQALPDHLNEEWITIISSWRIPIVKRPRHLLSEKTADTRYEIHVFTDASQDAYAAVSYLVETQGCHRNGSSLLVAKSRLSSKKPKTTIPKLELMALTIGAKLIQYLRNQLDLPIDKEFIWCDSRVALDWTRTHKELPAFVRNRVRTIKAAAPNATFLHVPGLANPADVASRGCTINSLLENQVWWTGPQFLLQEESS</sequence>
<gene>
    <name evidence="3" type="ORF">CGOC_LOCUS566</name>
</gene>
<dbReference type="InterPro" id="IPR008042">
    <property type="entry name" value="Retrotrans_Pao"/>
</dbReference>
<dbReference type="Proteomes" id="UP000271889">
    <property type="component" value="Unassembled WGS sequence"/>
</dbReference>
<keyword evidence="4" id="KW-1185">Reference proteome</keyword>
<feature type="non-terminal residue" evidence="3">
    <location>
        <position position="739"/>
    </location>
</feature>
<accession>A0A3P6QAW8</accession>
<feature type="domain" description="Reverse transcriptase" evidence="1">
    <location>
        <begin position="322"/>
        <end position="448"/>
    </location>
</feature>
<dbReference type="InterPro" id="IPR043502">
    <property type="entry name" value="DNA/RNA_pol_sf"/>
</dbReference>
<dbReference type="PANTHER" id="PTHR47331:SF5">
    <property type="entry name" value="RIBONUCLEASE H"/>
    <property type="match status" value="1"/>
</dbReference>
<evidence type="ECO:0000259" key="1">
    <source>
        <dbReference type="Pfam" id="PF00078"/>
    </source>
</evidence>
<dbReference type="EMBL" id="UYRV01000835">
    <property type="protein sequence ID" value="VDK45659.1"/>
    <property type="molecule type" value="Genomic_DNA"/>
</dbReference>
<evidence type="ECO:0000259" key="2">
    <source>
        <dbReference type="Pfam" id="PF05585"/>
    </source>
</evidence>